<dbReference type="Gene3D" id="6.10.140.2220">
    <property type="match status" value="1"/>
</dbReference>
<dbReference type="SUPFAM" id="SSF82199">
    <property type="entry name" value="SET domain"/>
    <property type="match status" value="1"/>
</dbReference>
<dbReference type="STRING" id="342668.A0A1B8GQH5"/>
<dbReference type="EMBL" id="KV460218">
    <property type="protein sequence ID" value="OBT98089.1"/>
    <property type="molecule type" value="Genomic_DNA"/>
</dbReference>
<dbReference type="Pfam" id="PF00856">
    <property type="entry name" value="SET"/>
    <property type="match status" value="1"/>
</dbReference>
<evidence type="ECO:0000313" key="3">
    <source>
        <dbReference type="EMBL" id="OBT98089.1"/>
    </source>
</evidence>
<dbReference type="PANTHER" id="PTHR12197">
    <property type="entry name" value="HISTONE-LYSINE N-METHYLTRANSFERASE SMYD"/>
    <property type="match status" value="1"/>
</dbReference>
<dbReference type="InterPro" id="IPR050869">
    <property type="entry name" value="H3K4_H4K5_MeTrfase"/>
</dbReference>
<accession>A0A1B8GQH5</accession>
<dbReference type="RefSeq" id="XP_018131822.1">
    <property type="nucleotide sequence ID" value="XM_018273269.2"/>
</dbReference>
<dbReference type="PROSITE" id="PS50280">
    <property type="entry name" value="SET"/>
    <property type="match status" value="1"/>
</dbReference>
<dbReference type="SMART" id="SM00317">
    <property type="entry name" value="SET"/>
    <property type="match status" value="1"/>
</dbReference>
<dbReference type="GO" id="GO:0005634">
    <property type="term" value="C:nucleus"/>
    <property type="evidence" value="ECO:0007669"/>
    <property type="project" value="TreeGrafter"/>
</dbReference>
<feature type="region of interest" description="Disordered" evidence="1">
    <location>
        <begin position="1"/>
        <end position="21"/>
    </location>
</feature>
<keyword evidence="4" id="KW-1185">Reference proteome</keyword>
<evidence type="ECO:0000256" key="1">
    <source>
        <dbReference type="SAM" id="MobiDB-lite"/>
    </source>
</evidence>
<gene>
    <name evidence="3" type="ORF">VE01_03787</name>
</gene>
<dbReference type="Gene3D" id="2.170.270.10">
    <property type="entry name" value="SET domain"/>
    <property type="match status" value="1"/>
</dbReference>
<organism evidence="3 4">
    <name type="scientific">Pseudogymnoascus verrucosus</name>
    <dbReference type="NCBI Taxonomy" id="342668"/>
    <lineage>
        <taxon>Eukaryota</taxon>
        <taxon>Fungi</taxon>
        <taxon>Dikarya</taxon>
        <taxon>Ascomycota</taxon>
        <taxon>Pezizomycotina</taxon>
        <taxon>Leotiomycetes</taxon>
        <taxon>Thelebolales</taxon>
        <taxon>Thelebolaceae</taxon>
        <taxon>Pseudogymnoascus</taxon>
    </lineage>
</organism>
<dbReference type="PANTHER" id="PTHR12197:SF251">
    <property type="entry name" value="EG:BACR7C10.4 PROTEIN"/>
    <property type="match status" value="1"/>
</dbReference>
<dbReference type="Proteomes" id="UP000091956">
    <property type="component" value="Unassembled WGS sequence"/>
</dbReference>
<feature type="domain" description="SET" evidence="2">
    <location>
        <begin position="2"/>
        <end position="247"/>
    </location>
</feature>
<dbReference type="GeneID" id="28837173"/>
<sequence length="287" mass="31168">MPPPDLNKTRTRTLPNSTQNGLFASVPLSPQTPILRLSQPLLALLQNSALETHCSNCLLPAPLLLPCRLCEAAHFCEGCKEGHIVSRRRGMAGRHDAECATFMRVTQERGEGERLPTPVRGAAHVLARFGEEGVRDRVRGMVGWRDKQLGGGKGVELQAKAVVHYSGMEMSRGRLEDALELLCVMNVNSFRITDAGGDEIGIGFDPLLGMANHSCAPNASLEFDGRCAVLTALKHIEEGEEVTISYIDTTQPRAARQAFLQEHYYFTCTCPACTTPSTPSIAVEPGS</sequence>
<feature type="compositionally biased region" description="Polar residues" evidence="1">
    <location>
        <begin position="12"/>
        <end position="21"/>
    </location>
</feature>
<reference evidence="4" key="2">
    <citation type="journal article" date="2018" name="Nat. Commun.">
        <title>Extreme sensitivity to ultraviolet light in the fungal pathogen causing white-nose syndrome of bats.</title>
        <authorList>
            <person name="Palmer J.M."/>
            <person name="Drees K.P."/>
            <person name="Foster J.T."/>
            <person name="Lindner D.L."/>
        </authorList>
    </citation>
    <scope>NUCLEOTIDE SEQUENCE [LARGE SCALE GENOMIC DNA]</scope>
    <source>
        <strain evidence="4">UAMH 10579</strain>
    </source>
</reference>
<dbReference type="InterPro" id="IPR046341">
    <property type="entry name" value="SET_dom_sf"/>
</dbReference>
<dbReference type="AlphaFoldDB" id="A0A1B8GQH5"/>
<name>A0A1B8GQH5_9PEZI</name>
<dbReference type="InterPro" id="IPR001214">
    <property type="entry name" value="SET_dom"/>
</dbReference>
<proteinExistence type="predicted"/>
<evidence type="ECO:0000313" key="4">
    <source>
        <dbReference type="Proteomes" id="UP000091956"/>
    </source>
</evidence>
<evidence type="ECO:0000259" key="2">
    <source>
        <dbReference type="PROSITE" id="PS50280"/>
    </source>
</evidence>
<protein>
    <recommendedName>
        <fullName evidence="2">SET domain-containing protein</fullName>
    </recommendedName>
</protein>
<reference evidence="3 4" key="1">
    <citation type="submission" date="2016-03" db="EMBL/GenBank/DDBJ databases">
        <title>Comparative genomics of Pseudogymnoascus destructans, the fungus causing white-nose syndrome of bats.</title>
        <authorList>
            <person name="Palmer J.M."/>
            <person name="Drees K.P."/>
            <person name="Foster J.T."/>
            <person name="Lindner D.L."/>
        </authorList>
    </citation>
    <scope>NUCLEOTIDE SEQUENCE [LARGE SCALE GENOMIC DNA]</scope>
    <source>
        <strain evidence="3 4">UAMH 10579</strain>
    </source>
</reference>
<dbReference type="Gene3D" id="1.10.220.160">
    <property type="match status" value="1"/>
</dbReference>
<dbReference type="OrthoDB" id="5945798at2759"/>